<evidence type="ECO:0000313" key="10">
    <source>
        <dbReference type="Proteomes" id="UP000006346"/>
    </source>
</evidence>
<dbReference type="KEGG" id="dor:Desor_2448"/>
<protein>
    <recommendedName>
        <fullName evidence="8">Nickel/cobalt efflux system</fullName>
    </recommendedName>
</protein>
<dbReference type="RefSeq" id="WP_014184827.1">
    <property type="nucleotide sequence ID" value="NC_016584.1"/>
</dbReference>
<dbReference type="OrthoDB" id="9776706at2"/>
<evidence type="ECO:0000256" key="3">
    <source>
        <dbReference type="ARBA" id="ARBA00022448"/>
    </source>
</evidence>
<organism evidence="9 10">
    <name type="scientific">Desulfosporosinus orientis (strain ATCC 19365 / DSM 765 / NCIMB 8382 / VKM B-1628 / Singapore I)</name>
    <name type="common">Desulfotomaculum orientis</name>
    <dbReference type="NCBI Taxonomy" id="768706"/>
    <lineage>
        <taxon>Bacteria</taxon>
        <taxon>Bacillati</taxon>
        <taxon>Bacillota</taxon>
        <taxon>Clostridia</taxon>
        <taxon>Eubacteriales</taxon>
        <taxon>Desulfitobacteriaceae</taxon>
        <taxon>Desulfosporosinus</taxon>
    </lineage>
</organism>
<comment type="similarity">
    <text evidence="2 8">Belongs to the NiCoT transporter (TC 2.A.52) family.</text>
</comment>
<dbReference type="GO" id="GO:0005886">
    <property type="term" value="C:plasma membrane"/>
    <property type="evidence" value="ECO:0007669"/>
    <property type="project" value="UniProtKB-SubCell"/>
</dbReference>
<keyword evidence="9" id="KW-0371">Homeobox</keyword>
<dbReference type="STRING" id="768706.Desor_2448"/>
<comment type="subcellular location">
    <subcellularLocation>
        <location evidence="8">Cell membrane</location>
        <topology evidence="8">Multi-pass membrane protein</topology>
    </subcellularLocation>
    <subcellularLocation>
        <location evidence="1">Endomembrane system</location>
        <topology evidence="1">Multi-pass membrane protein</topology>
    </subcellularLocation>
</comment>
<dbReference type="eggNOG" id="COG3376">
    <property type="taxonomic scope" value="Bacteria"/>
</dbReference>
<dbReference type="Proteomes" id="UP000006346">
    <property type="component" value="Chromosome"/>
</dbReference>
<dbReference type="HOGENOM" id="CLU_036094_2_1_9"/>
<reference evidence="10" key="1">
    <citation type="submission" date="2011-11" db="EMBL/GenBank/DDBJ databases">
        <title>Complete sequence of Desulfosporosinus orientis DSM 765.</title>
        <authorList>
            <person name="Lucas S."/>
            <person name="Han J."/>
            <person name="Lapidus A."/>
            <person name="Cheng J.-F."/>
            <person name="Goodwin L."/>
            <person name="Pitluck S."/>
            <person name="Peters L."/>
            <person name="Ovchinnikova G."/>
            <person name="Teshima H."/>
            <person name="Detter J.C."/>
            <person name="Han C."/>
            <person name="Tapia R."/>
            <person name="Land M."/>
            <person name="Hauser L."/>
            <person name="Kyrpides N."/>
            <person name="Ivanova N."/>
            <person name="Pagani I."/>
            <person name="Pester M."/>
            <person name="Spring S."/>
            <person name="Ollivier B."/>
            <person name="Rattei T."/>
            <person name="Klenk H.-P."/>
            <person name="Wagner M."/>
            <person name="Loy A."/>
            <person name="Woyke T."/>
        </authorList>
    </citation>
    <scope>NUCLEOTIDE SEQUENCE [LARGE SCALE GENOMIC DNA]</scope>
    <source>
        <strain evidence="10">ATCC 19365 / DSM 765 / NCIMB 8382 / VKM B-1628</strain>
    </source>
</reference>
<dbReference type="GO" id="GO:0015099">
    <property type="term" value="F:nickel cation transmembrane transporter activity"/>
    <property type="evidence" value="ECO:0007669"/>
    <property type="project" value="UniProtKB-UniRule"/>
</dbReference>
<feature type="transmembrane region" description="Helical" evidence="8">
    <location>
        <begin position="12"/>
        <end position="34"/>
    </location>
</feature>
<gene>
    <name evidence="9" type="ordered locus">Desor_2448</name>
</gene>
<feature type="transmembrane region" description="Helical" evidence="8">
    <location>
        <begin position="306"/>
        <end position="329"/>
    </location>
</feature>
<keyword evidence="3 8" id="KW-0813">Transport</keyword>
<keyword evidence="10" id="KW-1185">Reference proteome</keyword>
<dbReference type="InterPro" id="IPR004688">
    <property type="entry name" value="Ni/Co_transpt"/>
</dbReference>
<feature type="transmembrane region" description="Helical" evidence="8">
    <location>
        <begin position="40"/>
        <end position="58"/>
    </location>
</feature>
<feature type="transmembrane region" description="Helical" evidence="8">
    <location>
        <begin position="184"/>
        <end position="205"/>
    </location>
</feature>
<dbReference type="PANTHER" id="PTHR31611">
    <property type="entry name" value="HIGH-AFFINITY NICKEL TRANSPORT PROTEIN NIC1"/>
    <property type="match status" value="1"/>
</dbReference>
<name>G7WFD3_DESOD</name>
<proteinExistence type="inferred from homology"/>
<dbReference type="NCBIfam" id="TIGR00802">
    <property type="entry name" value="nico"/>
    <property type="match status" value="1"/>
</dbReference>
<dbReference type="Pfam" id="PF03824">
    <property type="entry name" value="NicO"/>
    <property type="match status" value="1"/>
</dbReference>
<dbReference type="PATRIC" id="fig|768706.3.peg.2461"/>
<keyword evidence="4" id="KW-0533">Nickel</keyword>
<dbReference type="EMBL" id="CP003108">
    <property type="protein sequence ID" value="AET68019.1"/>
    <property type="molecule type" value="Genomic_DNA"/>
</dbReference>
<keyword evidence="5 8" id="KW-0812">Transmembrane</keyword>
<feature type="transmembrane region" description="Helical" evidence="8">
    <location>
        <begin position="116"/>
        <end position="141"/>
    </location>
</feature>
<accession>G7WFD3</accession>
<keyword evidence="7 8" id="KW-0472">Membrane</keyword>
<feature type="transmembrane region" description="Helical" evidence="8">
    <location>
        <begin position="260"/>
        <end position="286"/>
    </location>
</feature>
<dbReference type="GO" id="GO:0012505">
    <property type="term" value="C:endomembrane system"/>
    <property type="evidence" value="ECO:0007669"/>
    <property type="project" value="UniProtKB-SubCell"/>
</dbReference>
<feature type="transmembrane region" description="Helical" evidence="8">
    <location>
        <begin position="79"/>
        <end position="104"/>
    </location>
</feature>
<feature type="transmembrane region" description="Helical" evidence="8">
    <location>
        <begin position="217"/>
        <end position="239"/>
    </location>
</feature>
<evidence type="ECO:0000256" key="7">
    <source>
        <dbReference type="ARBA" id="ARBA00023136"/>
    </source>
</evidence>
<keyword evidence="6 8" id="KW-1133">Transmembrane helix</keyword>
<dbReference type="AlphaFoldDB" id="G7WFD3"/>
<evidence type="ECO:0000256" key="6">
    <source>
        <dbReference type="ARBA" id="ARBA00022989"/>
    </source>
</evidence>
<evidence type="ECO:0000256" key="2">
    <source>
        <dbReference type="ARBA" id="ARBA00010892"/>
    </source>
</evidence>
<dbReference type="GO" id="GO:0003677">
    <property type="term" value="F:DNA binding"/>
    <property type="evidence" value="ECO:0007669"/>
    <property type="project" value="UniProtKB-KW"/>
</dbReference>
<dbReference type="PANTHER" id="PTHR31611:SF0">
    <property type="entry name" value="HIGH-AFFINITY NICKEL TRANSPORT PROTEIN NIC1"/>
    <property type="match status" value="1"/>
</dbReference>
<dbReference type="InterPro" id="IPR011541">
    <property type="entry name" value="Ni/Co_transpt_high_affinity"/>
</dbReference>
<reference evidence="9 10" key="2">
    <citation type="journal article" date="2012" name="J. Bacteriol.">
        <title>Complete genome sequences of Desulfosporosinus orientis DSM765T, Desulfosporosinus youngiae DSM17734T, Desulfosporosinus meridiei DSM13257T, and Desulfosporosinus acidiphilus DSM22704T.</title>
        <authorList>
            <person name="Pester M."/>
            <person name="Brambilla E."/>
            <person name="Alazard D."/>
            <person name="Rattei T."/>
            <person name="Weinmaier T."/>
            <person name="Han J."/>
            <person name="Lucas S."/>
            <person name="Lapidus A."/>
            <person name="Cheng J.F."/>
            <person name="Goodwin L."/>
            <person name="Pitluck S."/>
            <person name="Peters L."/>
            <person name="Ovchinnikova G."/>
            <person name="Teshima H."/>
            <person name="Detter J.C."/>
            <person name="Han C.S."/>
            <person name="Tapia R."/>
            <person name="Land M.L."/>
            <person name="Hauser L."/>
            <person name="Kyrpides N.C."/>
            <person name="Ivanova N.N."/>
            <person name="Pagani I."/>
            <person name="Huntmann M."/>
            <person name="Wei C.L."/>
            <person name="Davenport K.W."/>
            <person name="Daligault H."/>
            <person name="Chain P.S."/>
            <person name="Chen A."/>
            <person name="Mavromatis K."/>
            <person name="Markowitz V."/>
            <person name="Szeto E."/>
            <person name="Mikhailova N."/>
            <person name="Pati A."/>
            <person name="Wagner M."/>
            <person name="Woyke T."/>
            <person name="Ollivier B."/>
            <person name="Klenk H.P."/>
            <person name="Spring S."/>
            <person name="Loy A."/>
        </authorList>
    </citation>
    <scope>NUCLEOTIDE SEQUENCE [LARGE SCALE GENOMIC DNA]</scope>
    <source>
        <strain evidence="10">ATCC 19365 / DSM 765 / NCIMB 8382 / VKM B-1628</strain>
    </source>
</reference>
<evidence type="ECO:0000256" key="1">
    <source>
        <dbReference type="ARBA" id="ARBA00004127"/>
    </source>
</evidence>
<evidence type="ECO:0000313" key="9">
    <source>
        <dbReference type="EMBL" id="AET68019.1"/>
    </source>
</evidence>
<sequence length="339" mass="37439">MGGILNWKHLDALKYGSAVLTILLTGLILLATGVFKYPELLGLALISYTFGLSHAFDVDHIAAIDNMTRKLVQQRKKTIGVGFFFSCGHSTVVMIMGMLTIFAVEWAQKALPQFQAIGGVIATSVSGVFLLILATVNFIILKDILKTFSSMRDGTYHAETAEREDKGVINRTINRLFNLVSKNWHIYIVGFLFGLGFDTATQIAVLATSAAASAKGIPWVAVLSFPILFTAGMSMMDTLDGFFMSTAYQWVLSSPLRKVYYNLTITGLSIIAAGVIGIIEVFQVFAQESGRNSGFWLWIQNLNFNKMGFILVGMFVLVWSVSLIGWKLLRLDKKEKSFV</sequence>
<evidence type="ECO:0000256" key="4">
    <source>
        <dbReference type="ARBA" id="ARBA00022596"/>
    </source>
</evidence>
<evidence type="ECO:0000256" key="8">
    <source>
        <dbReference type="RuleBase" id="RU362101"/>
    </source>
</evidence>
<evidence type="ECO:0000256" key="5">
    <source>
        <dbReference type="ARBA" id="ARBA00022692"/>
    </source>
</evidence>